<reference evidence="2 3" key="1">
    <citation type="submission" date="2016-02" db="EMBL/GenBank/DDBJ databases">
        <title>Corynebacterium glutamicum N24 whole genome sequencing project.</title>
        <authorList>
            <person name="Matsutani M."/>
            <person name="Nangtapong N."/>
            <person name="Yakushi T."/>
            <person name="Matsushita K."/>
        </authorList>
    </citation>
    <scope>NUCLEOTIDE SEQUENCE [LARGE SCALE GENOMIC DNA]</scope>
    <source>
        <strain evidence="2 3">N24</strain>
    </source>
</reference>
<dbReference type="GO" id="GO:0016887">
    <property type="term" value="F:ATP hydrolysis activity"/>
    <property type="evidence" value="ECO:0007669"/>
    <property type="project" value="InterPro"/>
</dbReference>
<feature type="domain" description="ABC transporter" evidence="1">
    <location>
        <begin position="29"/>
        <end position="167"/>
    </location>
</feature>
<evidence type="ECO:0000313" key="3">
    <source>
        <dbReference type="Proteomes" id="UP000218244"/>
    </source>
</evidence>
<dbReference type="EMBL" id="AP017369">
    <property type="protein sequence ID" value="BAU95808.1"/>
    <property type="molecule type" value="Genomic_DNA"/>
</dbReference>
<protein>
    <submittedName>
        <fullName evidence="2">ABC transporter ATPase</fullName>
    </submittedName>
</protein>
<dbReference type="PANTHER" id="PTHR43038:SF3">
    <property type="entry name" value="ABC TRANSPORTER G FAMILY MEMBER 20 ISOFORM X1"/>
    <property type="match status" value="1"/>
</dbReference>
<dbReference type="Gene3D" id="3.40.50.300">
    <property type="entry name" value="P-loop containing nucleotide triphosphate hydrolases"/>
    <property type="match status" value="1"/>
</dbReference>
<dbReference type="AlphaFoldDB" id="A0A169RWE6"/>
<name>A0A169RWE6_9CORY</name>
<dbReference type="KEGG" id="csur:N24_1546"/>
<keyword evidence="3" id="KW-1185">Reference proteome</keyword>
<evidence type="ECO:0000313" key="2">
    <source>
        <dbReference type="EMBL" id="BAU95808.1"/>
    </source>
</evidence>
<proteinExistence type="predicted"/>
<dbReference type="GO" id="GO:0005524">
    <property type="term" value="F:ATP binding"/>
    <property type="evidence" value="ECO:0007669"/>
    <property type="project" value="InterPro"/>
</dbReference>
<dbReference type="PANTHER" id="PTHR43038">
    <property type="entry name" value="ATP-BINDING CASSETTE, SUB-FAMILY H, MEMBER 1"/>
    <property type="match status" value="1"/>
</dbReference>
<accession>A0A169RWE6</accession>
<evidence type="ECO:0000259" key="1">
    <source>
        <dbReference type="Pfam" id="PF00005"/>
    </source>
</evidence>
<organism evidence="2 3">
    <name type="scientific">Corynebacterium suranareeae</name>
    <dbReference type="NCBI Taxonomy" id="2506452"/>
    <lineage>
        <taxon>Bacteria</taxon>
        <taxon>Bacillati</taxon>
        <taxon>Actinomycetota</taxon>
        <taxon>Actinomycetes</taxon>
        <taxon>Mycobacteriales</taxon>
        <taxon>Corynebacteriaceae</taxon>
        <taxon>Corynebacterium</taxon>
    </lineage>
</organism>
<sequence length="168" mass="17634">MGTSMAVQVKGLNVTVSSGFPRRKTTTILQGVDFEVKTGEITGLLGPSGSGKTTLMRSIVGVQTHTGTLEVFGQPAGASSLRGNIGYVTQQASVYQDLTVLDNLRYFAALAGGPSKTRAPEEILEVLNISGLAHRRVDTLSGGQRSRTSLGCALITSPQLLVMDEPTV</sequence>
<dbReference type="InterPro" id="IPR027417">
    <property type="entry name" value="P-loop_NTPase"/>
</dbReference>
<dbReference type="Pfam" id="PF00005">
    <property type="entry name" value="ABC_tran"/>
    <property type="match status" value="1"/>
</dbReference>
<dbReference type="SUPFAM" id="SSF52540">
    <property type="entry name" value="P-loop containing nucleoside triphosphate hydrolases"/>
    <property type="match status" value="1"/>
</dbReference>
<dbReference type="Proteomes" id="UP000218244">
    <property type="component" value="Chromosome"/>
</dbReference>
<dbReference type="InterPro" id="IPR003439">
    <property type="entry name" value="ABC_transporter-like_ATP-bd"/>
</dbReference>
<gene>
    <name evidence="2" type="ORF">N24_1546</name>
</gene>